<dbReference type="Proteomes" id="UP001285521">
    <property type="component" value="Unassembled WGS sequence"/>
</dbReference>
<evidence type="ECO:0000259" key="1">
    <source>
        <dbReference type="SMART" id="SM00860"/>
    </source>
</evidence>
<name>A0ABU4TFM5_9PSEU</name>
<keyword evidence="3" id="KW-1185">Reference proteome</keyword>
<accession>A0ABU4TFM5</accession>
<proteinExistence type="predicted"/>
<organism evidence="2 3">
    <name type="scientific">Lentzea miocenica</name>
    <dbReference type="NCBI Taxonomy" id="3095431"/>
    <lineage>
        <taxon>Bacteria</taxon>
        <taxon>Bacillati</taxon>
        <taxon>Actinomycetota</taxon>
        <taxon>Actinomycetes</taxon>
        <taxon>Pseudonocardiales</taxon>
        <taxon>Pseudonocardiaceae</taxon>
        <taxon>Lentzea</taxon>
    </lineage>
</organism>
<dbReference type="SUPFAM" id="SSF160631">
    <property type="entry name" value="SMI1/KNR4-like"/>
    <property type="match status" value="1"/>
</dbReference>
<sequence>MTADRTETLAAQLAELRALDLTGLPPSTPVTEAELTDLEHALGVALPTTYRNFLLRVGTGPGPYYGLHRVADLHVNAKDRGDTAGLFPLTPADFEEHFVTARARSIEMDFDAPGCLEIGHQGCSDTTVLILTGELAGTVCDQWENQWAPARTPLGSTNALELGLTPTLDEWYGAWLTGRLAALQK</sequence>
<protein>
    <submittedName>
        <fullName evidence="2">SMI1/KNR4 family protein</fullName>
    </submittedName>
</protein>
<dbReference type="Gene3D" id="3.40.1580.10">
    <property type="entry name" value="SMI1/KNR4-like"/>
    <property type="match status" value="1"/>
</dbReference>
<dbReference type="InterPro" id="IPR018958">
    <property type="entry name" value="Knr4/Smi1-like_dom"/>
</dbReference>
<evidence type="ECO:0000313" key="3">
    <source>
        <dbReference type="Proteomes" id="UP001285521"/>
    </source>
</evidence>
<dbReference type="EMBL" id="JAXAVW010000052">
    <property type="protein sequence ID" value="MDX8036973.1"/>
    <property type="molecule type" value="Genomic_DNA"/>
</dbReference>
<dbReference type="Pfam" id="PF09346">
    <property type="entry name" value="SMI1_KNR4"/>
    <property type="match status" value="1"/>
</dbReference>
<reference evidence="2 3" key="1">
    <citation type="submission" date="2023-11" db="EMBL/GenBank/DDBJ databases">
        <title>Lentzea sokolovensis, sp. nov., Lentzea kristufkii, sp. nov., and Lentzea miocenensis, sp. nov., rare actinobacteria from Sokolov Coal Basin, Miocene lacustrine sediment, Czech Republic.</title>
        <authorList>
            <person name="Lara A."/>
            <person name="Kotroba L."/>
            <person name="Nouioui I."/>
            <person name="Neumann-Schaal M."/>
            <person name="Mast Y."/>
            <person name="Chronakova A."/>
        </authorList>
    </citation>
    <scope>NUCLEOTIDE SEQUENCE [LARGE SCALE GENOMIC DNA]</scope>
    <source>
        <strain evidence="2 3">BCCO 10_0856</strain>
    </source>
</reference>
<dbReference type="InterPro" id="IPR037883">
    <property type="entry name" value="Knr4/Smi1-like_sf"/>
</dbReference>
<evidence type="ECO:0000313" key="2">
    <source>
        <dbReference type="EMBL" id="MDX8036973.1"/>
    </source>
</evidence>
<dbReference type="RefSeq" id="WP_319971970.1">
    <property type="nucleotide sequence ID" value="NZ_JAXAVW010000052.1"/>
</dbReference>
<gene>
    <name evidence="2" type="ORF">SK803_42840</name>
</gene>
<dbReference type="SMART" id="SM00860">
    <property type="entry name" value="SMI1_KNR4"/>
    <property type="match status" value="1"/>
</dbReference>
<comment type="caution">
    <text evidence="2">The sequence shown here is derived from an EMBL/GenBank/DDBJ whole genome shotgun (WGS) entry which is preliminary data.</text>
</comment>
<feature type="domain" description="Knr4/Smi1-like" evidence="1">
    <location>
        <begin position="29"/>
        <end position="178"/>
    </location>
</feature>